<proteinExistence type="inferred from homology"/>
<dbReference type="GO" id="GO:0005829">
    <property type="term" value="C:cytosol"/>
    <property type="evidence" value="ECO:0007669"/>
    <property type="project" value="TreeGrafter"/>
</dbReference>
<evidence type="ECO:0000256" key="1">
    <source>
        <dbReference type="ARBA" id="ARBA00008724"/>
    </source>
</evidence>
<dbReference type="Gene3D" id="1.10.10.200">
    <property type="match status" value="1"/>
</dbReference>
<evidence type="ECO:0000313" key="7">
    <source>
        <dbReference type="EMBL" id="AWL08442.1"/>
    </source>
</evidence>
<dbReference type="GO" id="GO:0006355">
    <property type="term" value="P:regulation of DNA-templated transcription"/>
    <property type="evidence" value="ECO:0007669"/>
    <property type="project" value="UniProtKB-UniRule"/>
</dbReference>
<protein>
    <recommendedName>
        <fullName evidence="6">Probable transcriptional regulatory protein HME7025_00570</fullName>
    </recommendedName>
</protein>
<dbReference type="HAMAP" id="MF_00693">
    <property type="entry name" value="Transcrip_reg_TACO1"/>
    <property type="match status" value="1"/>
</dbReference>
<evidence type="ECO:0000256" key="4">
    <source>
        <dbReference type="ARBA" id="ARBA00023125"/>
    </source>
</evidence>
<dbReference type="NCBIfam" id="TIGR01033">
    <property type="entry name" value="YebC/PmpR family DNA-binding transcriptional regulator"/>
    <property type="match status" value="1"/>
</dbReference>
<dbReference type="InterPro" id="IPR029072">
    <property type="entry name" value="YebC-like"/>
</dbReference>
<dbReference type="InterPro" id="IPR002876">
    <property type="entry name" value="Transcrip_reg_TACO1-like"/>
</dbReference>
<dbReference type="Proteomes" id="UP000245468">
    <property type="component" value="Chromosome"/>
</dbReference>
<dbReference type="AlphaFoldDB" id="A0A2S2DT16"/>
<dbReference type="Pfam" id="PF01709">
    <property type="entry name" value="Transcrip_reg"/>
    <property type="match status" value="1"/>
</dbReference>
<comment type="similarity">
    <text evidence="1 6">Belongs to the TACO1 family.</text>
</comment>
<evidence type="ECO:0000256" key="2">
    <source>
        <dbReference type="ARBA" id="ARBA00022490"/>
    </source>
</evidence>
<dbReference type="InterPro" id="IPR048300">
    <property type="entry name" value="TACO1_YebC-like_2nd/3rd_dom"/>
</dbReference>
<dbReference type="KEGG" id="psez:HME7025_00570"/>
<dbReference type="RefSeq" id="WP_109322195.1">
    <property type="nucleotide sequence ID" value="NZ_CP029346.1"/>
</dbReference>
<gene>
    <name evidence="7" type="ORF">HME7025_00570</name>
</gene>
<dbReference type="SUPFAM" id="SSF75625">
    <property type="entry name" value="YebC-like"/>
    <property type="match status" value="1"/>
</dbReference>
<dbReference type="NCBIfam" id="NF001030">
    <property type="entry name" value="PRK00110.1"/>
    <property type="match status" value="1"/>
</dbReference>
<dbReference type="GO" id="GO:0003677">
    <property type="term" value="F:DNA binding"/>
    <property type="evidence" value="ECO:0007669"/>
    <property type="project" value="UniProtKB-UniRule"/>
</dbReference>
<dbReference type="FunFam" id="1.10.10.200:FF:000004">
    <property type="entry name" value="Probable transcriptional regulatory protein BSBG_02618"/>
    <property type="match status" value="1"/>
</dbReference>
<keyword evidence="3 6" id="KW-0805">Transcription regulation</keyword>
<dbReference type="InterPro" id="IPR017856">
    <property type="entry name" value="Integrase-like_N"/>
</dbReference>
<dbReference type="PANTHER" id="PTHR12532:SF6">
    <property type="entry name" value="TRANSCRIPTIONAL REGULATORY PROTEIN YEBC-RELATED"/>
    <property type="match status" value="1"/>
</dbReference>
<keyword evidence="4 6" id="KW-0238">DNA-binding</keyword>
<accession>A0A2S2DT16</accession>
<dbReference type="PANTHER" id="PTHR12532">
    <property type="entry name" value="TRANSLATIONAL ACTIVATOR OF CYTOCHROME C OXIDASE 1"/>
    <property type="match status" value="1"/>
</dbReference>
<dbReference type="EMBL" id="CP029346">
    <property type="protein sequence ID" value="AWL08442.1"/>
    <property type="molecule type" value="Genomic_DNA"/>
</dbReference>
<evidence type="ECO:0000313" key="8">
    <source>
        <dbReference type="Proteomes" id="UP000245468"/>
    </source>
</evidence>
<name>A0A2S2DT16_9BACT</name>
<keyword evidence="2 6" id="KW-0963">Cytoplasm</keyword>
<organism evidence="7 8">
    <name type="scientific">Aquirufa nivalisilvae</name>
    <dbReference type="NCBI Taxonomy" id="2516557"/>
    <lineage>
        <taxon>Bacteria</taxon>
        <taxon>Pseudomonadati</taxon>
        <taxon>Bacteroidota</taxon>
        <taxon>Cytophagia</taxon>
        <taxon>Cytophagales</taxon>
        <taxon>Flectobacillaceae</taxon>
        <taxon>Aquirufa</taxon>
    </lineage>
</organism>
<evidence type="ECO:0000256" key="5">
    <source>
        <dbReference type="ARBA" id="ARBA00023163"/>
    </source>
</evidence>
<dbReference type="Pfam" id="PF20772">
    <property type="entry name" value="TACO1_YebC_N"/>
    <property type="match status" value="1"/>
</dbReference>
<sequence length="238" mass="26847">MGRAFEFRKARKFKRWGQMAKTFTKIGKDIVIAVKAGGADPTGNSRLRAIIQNAKAVNMPKDNVERAIKRAVSKDQEDYKEIVYEGYAQHGIAILVETTTDNINRTVANIRSSFTKCGGSLGTQGMLDFIFTRKSAFKIAAKPEIDLEELEFELIDLGGDEVFLDTETNQINIYGEFTAFGAIQKYLEEKGYELLGADFERIPNETKELTDEQVADVEKLIERLEEDDDVQNVYHNMG</sequence>
<keyword evidence="8" id="KW-1185">Reference proteome</keyword>
<evidence type="ECO:0000256" key="6">
    <source>
        <dbReference type="HAMAP-Rule" id="MF_00693"/>
    </source>
</evidence>
<keyword evidence="5 6" id="KW-0804">Transcription</keyword>
<dbReference type="InterPro" id="IPR026564">
    <property type="entry name" value="Transcrip_reg_TACO1-like_dom3"/>
</dbReference>
<dbReference type="InterPro" id="IPR049083">
    <property type="entry name" value="TACO1_YebC_N"/>
</dbReference>
<evidence type="ECO:0000256" key="3">
    <source>
        <dbReference type="ARBA" id="ARBA00023015"/>
    </source>
</evidence>
<dbReference type="Gene3D" id="3.30.70.980">
    <property type="match status" value="2"/>
</dbReference>
<dbReference type="OrthoDB" id="9781053at2"/>
<comment type="subcellular location">
    <subcellularLocation>
        <location evidence="6">Cytoplasm</location>
    </subcellularLocation>
</comment>
<dbReference type="NCBIfam" id="NF009044">
    <property type="entry name" value="PRK12378.1"/>
    <property type="match status" value="1"/>
</dbReference>
<reference evidence="8" key="1">
    <citation type="submission" date="2018-05" db="EMBL/GenBank/DDBJ databases">
        <title>Pseudarcicella sp. HME7025 Genome sequencing and assembly.</title>
        <authorList>
            <person name="Kim H."/>
            <person name="Kang H."/>
            <person name="Joh K."/>
        </authorList>
    </citation>
    <scope>NUCLEOTIDE SEQUENCE [LARGE SCALE GENOMIC DNA]</scope>
    <source>
        <strain evidence="8">HME7025</strain>
    </source>
</reference>